<dbReference type="AlphaFoldDB" id="A0A2V1DGU4"/>
<sequence>MVKTFSILGFVALSALSAAIPTPEAEPETALIHTDFSFAKWVDSIIADPKHALTPEQALAAANASISSGGLEKRQTFENCRQLGNPAKVPEAVWCINYLASQGANGQNCPVTCTATAVCTWYQARIHTQGPSSPTCDTSYINCNQVARAAGVIMDNCWRADQTVAGRAWAPAPDERVLVHLSGP</sequence>
<keyword evidence="3" id="KW-1185">Reference proteome</keyword>
<dbReference type="PANTHER" id="PTHR39603:SF1">
    <property type="entry name" value="CYANOVIRIN-N DOMAIN-CONTAINING PROTEIN"/>
    <property type="match status" value="1"/>
</dbReference>
<dbReference type="PANTHER" id="PTHR39603">
    <property type="entry name" value="CYANOVIRIN-N DOMAIN-CONTAINING PROTEIN"/>
    <property type="match status" value="1"/>
</dbReference>
<proteinExistence type="predicted"/>
<evidence type="ECO:0008006" key="4">
    <source>
        <dbReference type="Google" id="ProtNLM"/>
    </source>
</evidence>
<gene>
    <name evidence="2" type="ORF">DM02DRAFT_617327</name>
</gene>
<name>A0A2V1DGU4_9PLEO</name>
<dbReference type="STRING" id="97972.A0A2V1DGU4"/>
<organism evidence="2 3">
    <name type="scientific">Periconia macrospinosa</name>
    <dbReference type="NCBI Taxonomy" id="97972"/>
    <lineage>
        <taxon>Eukaryota</taxon>
        <taxon>Fungi</taxon>
        <taxon>Dikarya</taxon>
        <taxon>Ascomycota</taxon>
        <taxon>Pezizomycotina</taxon>
        <taxon>Dothideomycetes</taxon>
        <taxon>Pleosporomycetidae</taxon>
        <taxon>Pleosporales</taxon>
        <taxon>Massarineae</taxon>
        <taxon>Periconiaceae</taxon>
        <taxon>Periconia</taxon>
    </lineage>
</organism>
<dbReference type="EMBL" id="KZ805467">
    <property type="protein sequence ID" value="PVH96344.1"/>
    <property type="molecule type" value="Genomic_DNA"/>
</dbReference>
<evidence type="ECO:0000313" key="3">
    <source>
        <dbReference type="Proteomes" id="UP000244855"/>
    </source>
</evidence>
<dbReference type="OrthoDB" id="2112446at2759"/>
<feature type="chain" id="PRO_5016010152" description="Secreted protein" evidence="1">
    <location>
        <begin position="20"/>
        <end position="184"/>
    </location>
</feature>
<dbReference type="Proteomes" id="UP000244855">
    <property type="component" value="Unassembled WGS sequence"/>
</dbReference>
<protein>
    <recommendedName>
        <fullName evidence="4">Secreted protein</fullName>
    </recommendedName>
</protein>
<evidence type="ECO:0000256" key="1">
    <source>
        <dbReference type="SAM" id="SignalP"/>
    </source>
</evidence>
<reference evidence="2 3" key="1">
    <citation type="journal article" date="2018" name="Sci. Rep.">
        <title>Comparative genomics provides insights into the lifestyle and reveals functional heterogeneity of dark septate endophytic fungi.</title>
        <authorList>
            <person name="Knapp D.G."/>
            <person name="Nemeth J.B."/>
            <person name="Barry K."/>
            <person name="Hainaut M."/>
            <person name="Henrissat B."/>
            <person name="Johnson J."/>
            <person name="Kuo A."/>
            <person name="Lim J.H.P."/>
            <person name="Lipzen A."/>
            <person name="Nolan M."/>
            <person name="Ohm R.A."/>
            <person name="Tamas L."/>
            <person name="Grigoriev I.V."/>
            <person name="Spatafora J.W."/>
            <person name="Nagy L.G."/>
            <person name="Kovacs G.M."/>
        </authorList>
    </citation>
    <scope>NUCLEOTIDE SEQUENCE [LARGE SCALE GENOMIC DNA]</scope>
    <source>
        <strain evidence="2 3">DSE2036</strain>
    </source>
</reference>
<feature type="signal peptide" evidence="1">
    <location>
        <begin position="1"/>
        <end position="19"/>
    </location>
</feature>
<accession>A0A2V1DGU4</accession>
<keyword evidence="1" id="KW-0732">Signal</keyword>
<evidence type="ECO:0000313" key="2">
    <source>
        <dbReference type="EMBL" id="PVH96344.1"/>
    </source>
</evidence>